<evidence type="ECO:0000313" key="3">
    <source>
        <dbReference type="Proteomes" id="UP000886803"/>
    </source>
</evidence>
<reference evidence="2" key="1">
    <citation type="journal article" date="2021" name="PeerJ">
        <title>Extensive microbial diversity within the chicken gut microbiome revealed by metagenomics and culture.</title>
        <authorList>
            <person name="Gilroy R."/>
            <person name="Ravi A."/>
            <person name="Getino M."/>
            <person name="Pursley I."/>
            <person name="Horton D.L."/>
            <person name="Alikhan N.F."/>
            <person name="Baker D."/>
            <person name="Gharbi K."/>
            <person name="Hall N."/>
            <person name="Watson M."/>
            <person name="Adriaenssens E.M."/>
            <person name="Foster-Nyarko E."/>
            <person name="Jarju S."/>
            <person name="Secka A."/>
            <person name="Antonio M."/>
            <person name="Oren A."/>
            <person name="Chaudhuri R.R."/>
            <person name="La Ragione R."/>
            <person name="Hildebrand F."/>
            <person name="Pallen M.J."/>
        </authorList>
    </citation>
    <scope>NUCLEOTIDE SEQUENCE</scope>
    <source>
        <strain evidence="2">ChiBcec8-13705</strain>
    </source>
</reference>
<keyword evidence="1" id="KW-1133">Transmembrane helix</keyword>
<evidence type="ECO:0000256" key="1">
    <source>
        <dbReference type="SAM" id="Phobius"/>
    </source>
</evidence>
<proteinExistence type="predicted"/>
<gene>
    <name evidence="2" type="ORF">H9945_05610</name>
</gene>
<comment type="caution">
    <text evidence="2">The sequence shown here is derived from an EMBL/GenBank/DDBJ whole genome shotgun (WGS) entry which is preliminary data.</text>
</comment>
<dbReference type="Pfam" id="PF12730">
    <property type="entry name" value="ABC2_membrane_4"/>
    <property type="match status" value="1"/>
</dbReference>
<feature type="transmembrane region" description="Helical" evidence="1">
    <location>
        <begin position="146"/>
        <end position="167"/>
    </location>
</feature>
<feature type="transmembrane region" description="Helical" evidence="1">
    <location>
        <begin position="174"/>
        <end position="192"/>
    </location>
</feature>
<feature type="non-terminal residue" evidence="2">
    <location>
        <position position="233"/>
    </location>
</feature>
<evidence type="ECO:0000313" key="2">
    <source>
        <dbReference type="EMBL" id="HJB41960.1"/>
    </source>
</evidence>
<dbReference type="EMBL" id="DWYG01000088">
    <property type="protein sequence ID" value="HJB41960.1"/>
    <property type="molecule type" value="Genomic_DNA"/>
</dbReference>
<keyword evidence="1" id="KW-0472">Membrane</keyword>
<feature type="transmembrane region" description="Helical" evidence="1">
    <location>
        <begin position="212"/>
        <end position="232"/>
    </location>
</feature>
<protein>
    <submittedName>
        <fullName evidence="2">ABC transporter permease</fullName>
    </submittedName>
</protein>
<feature type="transmembrane region" description="Helical" evidence="1">
    <location>
        <begin position="21"/>
        <end position="41"/>
    </location>
</feature>
<organism evidence="2 3">
    <name type="scientific">Candidatus Gemmiger avicola</name>
    <dbReference type="NCBI Taxonomy" id="2838605"/>
    <lineage>
        <taxon>Bacteria</taxon>
        <taxon>Bacillati</taxon>
        <taxon>Bacillota</taxon>
        <taxon>Clostridia</taxon>
        <taxon>Eubacteriales</taxon>
        <taxon>Gemmiger</taxon>
    </lineage>
</organism>
<dbReference type="AlphaFoldDB" id="A0A9D2S451"/>
<keyword evidence="1" id="KW-0812">Transmembrane</keyword>
<dbReference type="Proteomes" id="UP000886803">
    <property type="component" value="Unassembled WGS sequence"/>
</dbReference>
<name>A0A9D2S451_9FIRM</name>
<reference evidence="2" key="2">
    <citation type="submission" date="2021-04" db="EMBL/GenBank/DDBJ databases">
        <authorList>
            <person name="Gilroy R."/>
        </authorList>
    </citation>
    <scope>NUCLEOTIDE SEQUENCE</scope>
    <source>
        <strain evidence="2">ChiBcec8-13705</strain>
    </source>
</reference>
<feature type="transmembrane region" description="Helical" evidence="1">
    <location>
        <begin position="53"/>
        <end position="80"/>
    </location>
</feature>
<accession>A0A9D2S451</accession>
<sequence>MSGFRIYLWAECAKLRRCRMLAVFVFGALLVVLLVLVQGGLNGSGVSYLAEPYWVLTGVQSLGSIFALPALVALLGGYLFCRERQEDVWKSLLVLPADTRWMTLAKLALTLAGSAGLYLLLFLAALCMEAVLHGGALAAGDLLSYLRMYATEGVLVFCAVLPVVAWVAQRGRGYWLAMVLSEAFSVLVPLISGAGLPACLHPLVAAFTLAGYYPGGPAHCGLSAAVLAVCLAA</sequence>
<feature type="transmembrane region" description="Helical" evidence="1">
    <location>
        <begin position="101"/>
        <end position="126"/>
    </location>
</feature>